<keyword evidence="3 5" id="KW-0697">Rotamase</keyword>
<sequence length="302" mass="32819">MLAALCALCASAQSFDPKMPPAVPAAAGSVVETAPLRYIEIKEGTGAPAKPAQEYTVHYTGWLRDGTKFDSSVDRGTPLKFVQGRRQVISGWEIGFEGMKVGGKRRLFLPYTLAYGELGNGRIPGKAELIFDVELLGVRDVPNVTGGAIFLLPFNDLEKQVLALAKAIPEEKYSWRPGPGVRSFKEVFLHIAFGNQLLLNIANKSPKKEELMKQIEENAKGETDTATKEKVIAQLTESFALVRKTLDGVRSAGSLTREVDLFGTPATFGGVLAQIDTHIAEHLGQSIAYARVNNIVPPWSPK</sequence>
<accession>Q01Z04</accession>
<proteinExistence type="inferred from homology"/>
<dbReference type="InterPro" id="IPR024775">
    <property type="entry name" value="DinB-like"/>
</dbReference>
<evidence type="ECO:0000256" key="5">
    <source>
        <dbReference type="PROSITE-ProRule" id="PRU00277"/>
    </source>
</evidence>
<evidence type="ECO:0000256" key="2">
    <source>
        <dbReference type="ARBA" id="ARBA00006577"/>
    </source>
</evidence>
<dbReference type="InterPro" id="IPR046357">
    <property type="entry name" value="PPIase_dom_sf"/>
</dbReference>
<dbReference type="eggNOG" id="COG2318">
    <property type="taxonomic scope" value="Bacteria"/>
</dbReference>
<dbReference type="InParanoid" id="Q01Z04"/>
<dbReference type="PANTHER" id="PTHR43811">
    <property type="entry name" value="FKBP-TYPE PEPTIDYL-PROLYL CIS-TRANS ISOMERASE FKPA"/>
    <property type="match status" value="1"/>
</dbReference>
<dbReference type="HOGENOM" id="CLU_921018_0_0_0"/>
<organism evidence="8">
    <name type="scientific">Solibacter usitatus (strain Ellin6076)</name>
    <dbReference type="NCBI Taxonomy" id="234267"/>
    <lineage>
        <taxon>Bacteria</taxon>
        <taxon>Pseudomonadati</taxon>
        <taxon>Acidobacteriota</taxon>
        <taxon>Terriglobia</taxon>
        <taxon>Bryobacterales</taxon>
        <taxon>Solibacteraceae</taxon>
        <taxon>Candidatus Solibacter</taxon>
    </lineage>
</organism>
<dbReference type="GO" id="GO:0003755">
    <property type="term" value="F:peptidyl-prolyl cis-trans isomerase activity"/>
    <property type="evidence" value="ECO:0007669"/>
    <property type="project" value="UniProtKB-UniRule"/>
</dbReference>
<dbReference type="PROSITE" id="PS50059">
    <property type="entry name" value="FKBP_PPIASE"/>
    <property type="match status" value="1"/>
</dbReference>
<dbReference type="EMBL" id="CP000473">
    <property type="protein sequence ID" value="ABJ85111.1"/>
    <property type="molecule type" value="Genomic_DNA"/>
</dbReference>
<dbReference type="Gene3D" id="1.20.120.450">
    <property type="entry name" value="dinb family like domain"/>
    <property type="match status" value="1"/>
</dbReference>
<feature type="domain" description="PPIase FKBP-type" evidence="7">
    <location>
        <begin position="52"/>
        <end position="139"/>
    </location>
</feature>
<dbReference type="InterPro" id="IPR034660">
    <property type="entry name" value="DinB/YfiT-like"/>
</dbReference>
<dbReference type="Pfam" id="PF00254">
    <property type="entry name" value="FKBP_C"/>
    <property type="match status" value="1"/>
</dbReference>
<comment type="similarity">
    <text evidence="2 6">Belongs to the FKBP-type PPIase family.</text>
</comment>
<dbReference type="KEGG" id="sus:Acid_4147"/>
<dbReference type="FunFam" id="3.10.50.40:FF:000006">
    <property type="entry name" value="Peptidyl-prolyl cis-trans isomerase"/>
    <property type="match status" value="1"/>
</dbReference>
<dbReference type="AlphaFoldDB" id="Q01Z04"/>
<dbReference type="Gene3D" id="3.10.50.40">
    <property type="match status" value="1"/>
</dbReference>
<dbReference type="SUPFAM" id="SSF109854">
    <property type="entry name" value="DinB/YfiT-like putative metalloenzymes"/>
    <property type="match status" value="1"/>
</dbReference>
<protein>
    <recommendedName>
        <fullName evidence="6">Peptidyl-prolyl cis-trans isomerase</fullName>
        <ecNumber evidence="6">5.2.1.8</ecNumber>
    </recommendedName>
</protein>
<dbReference type="STRING" id="234267.Acid_4147"/>
<dbReference type="eggNOG" id="COG0545">
    <property type="taxonomic scope" value="Bacteria"/>
</dbReference>
<dbReference type="SUPFAM" id="SSF54534">
    <property type="entry name" value="FKBP-like"/>
    <property type="match status" value="1"/>
</dbReference>
<evidence type="ECO:0000256" key="1">
    <source>
        <dbReference type="ARBA" id="ARBA00000971"/>
    </source>
</evidence>
<reference evidence="8" key="1">
    <citation type="submission" date="2006-10" db="EMBL/GenBank/DDBJ databases">
        <title>Complete sequence of Solibacter usitatus Ellin6076.</title>
        <authorList>
            <consortium name="US DOE Joint Genome Institute"/>
            <person name="Copeland A."/>
            <person name="Lucas S."/>
            <person name="Lapidus A."/>
            <person name="Barry K."/>
            <person name="Detter J.C."/>
            <person name="Glavina del Rio T."/>
            <person name="Hammon N."/>
            <person name="Israni S."/>
            <person name="Dalin E."/>
            <person name="Tice H."/>
            <person name="Pitluck S."/>
            <person name="Thompson L.S."/>
            <person name="Brettin T."/>
            <person name="Bruce D."/>
            <person name="Han C."/>
            <person name="Tapia R."/>
            <person name="Gilna P."/>
            <person name="Schmutz J."/>
            <person name="Larimer F."/>
            <person name="Land M."/>
            <person name="Hauser L."/>
            <person name="Kyrpides N."/>
            <person name="Mikhailova N."/>
            <person name="Janssen P.H."/>
            <person name="Kuske C.R."/>
            <person name="Richardson P."/>
        </authorList>
    </citation>
    <scope>NUCLEOTIDE SEQUENCE</scope>
    <source>
        <strain evidence="8">Ellin6076</strain>
    </source>
</reference>
<dbReference type="PANTHER" id="PTHR43811:SF19">
    <property type="entry name" value="39 KDA FK506-BINDING NUCLEAR PROTEIN"/>
    <property type="match status" value="1"/>
</dbReference>
<dbReference type="InterPro" id="IPR001179">
    <property type="entry name" value="PPIase_FKBP_dom"/>
</dbReference>
<gene>
    <name evidence="8" type="ordered locus">Acid_4147</name>
</gene>
<comment type="catalytic activity">
    <reaction evidence="1 5 6">
        <text>[protein]-peptidylproline (omega=180) = [protein]-peptidylproline (omega=0)</text>
        <dbReference type="Rhea" id="RHEA:16237"/>
        <dbReference type="Rhea" id="RHEA-COMP:10747"/>
        <dbReference type="Rhea" id="RHEA-COMP:10748"/>
        <dbReference type="ChEBI" id="CHEBI:83833"/>
        <dbReference type="ChEBI" id="CHEBI:83834"/>
        <dbReference type="EC" id="5.2.1.8"/>
    </reaction>
</comment>
<evidence type="ECO:0000256" key="4">
    <source>
        <dbReference type="ARBA" id="ARBA00023235"/>
    </source>
</evidence>
<evidence type="ECO:0000256" key="3">
    <source>
        <dbReference type="ARBA" id="ARBA00023110"/>
    </source>
</evidence>
<evidence type="ECO:0000313" key="8">
    <source>
        <dbReference type="EMBL" id="ABJ85111.1"/>
    </source>
</evidence>
<keyword evidence="4 5" id="KW-0413">Isomerase</keyword>
<evidence type="ECO:0000259" key="7">
    <source>
        <dbReference type="PROSITE" id="PS50059"/>
    </source>
</evidence>
<evidence type="ECO:0000256" key="6">
    <source>
        <dbReference type="RuleBase" id="RU003915"/>
    </source>
</evidence>
<dbReference type="EC" id="5.2.1.8" evidence="6"/>
<dbReference type="Pfam" id="PF12867">
    <property type="entry name" value="DinB_2"/>
    <property type="match status" value="1"/>
</dbReference>
<name>Q01Z04_SOLUE</name>